<keyword evidence="1" id="KW-0812">Transmembrane</keyword>
<evidence type="ECO:0000256" key="1">
    <source>
        <dbReference type="SAM" id="Phobius"/>
    </source>
</evidence>
<evidence type="ECO:0000313" key="3">
    <source>
        <dbReference type="Proteomes" id="UP000016035"/>
    </source>
</evidence>
<accession>A0A0E2L179</accession>
<proteinExistence type="predicted"/>
<gene>
    <name evidence="2" type="ORF">G925_02781</name>
</gene>
<dbReference type="AlphaFoldDB" id="A0A0E2L179"/>
<feature type="transmembrane region" description="Helical" evidence="1">
    <location>
        <begin position="15"/>
        <end position="36"/>
    </location>
</feature>
<protein>
    <submittedName>
        <fullName evidence="2">Uncharacterized protein</fullName>
    </submittedName>
</protein>
<sequence length="205" mass="23387">MISTEPMSLVAQIGQYSWCITVVSVCLVFIGWRVAYNNSVKLATRSESKSIIDAISKLVIEISDISSNYWLSQTTQPKIRASKHRLLRLQKDRTKASVSYLLTILAKAQQVSKLICILESRGLYIPDEVFSSVLEKATLDCEVAHKLSDADRPVKAQEVIDACMGVIEALHTSFQRYHPPKKDRTFMQRLKIWFQTVDDWHNDLK</sequence>
<keyword evidence="1" id="KW-1133">Transmembrane helix</keyword>
<comment type="caution">
    <text evidence="2">The sequence shown here is derived from an EMBL/GenBank/DDBJ whole genome shotgun (WGS) entry which is preliminary data.</text>
</comment>
<organism evidence="2 3">
    <name type="scientific">Escherichia coli (strain UMEA 3162-1)</name>
    <dbReference type="NCBI Taxonomy" id="1281200"/>
    <lineage>
        <taxon>Bacteria</taxon>
        <taxon>Pseudomonadati</taxon>
        <taxon>Pseudomonadota</taxon>
        <taxon>Gammaproteobacteria</taxon>
        <taxon>Enterobacterales</taxon>
        <taxon>Enterobacteriaceae</taxon>
        <taxon>Escherichia</taxon>
    </lineage>
</organism>
<reference evidence="3" key="1">
    <citation type="submission" date="2013-07" db="EMBL/GenBank/DDBJ databases">
        <title>The genome sequence of Escherichia coli UMEA 3162-1.</title>
        <authorList>
            <consortium name="The Broad Institute Genome Sequencing Platform"/>
            <consortium name="The Broad Institute Genome Sequencing Center for Infectious Disease"/>
            <person name="Feldgarden M."/>
            <person name="Frimodt-Moller N."/>
            <person name="Leihof R.F."/>
            <person name="Rasmussen L."/>
            <person name="Young S.K."/>
            <person name="Zeng Q."/>
            <person name="Gargeya S."/>
            <person name="Abouelleil A."/>
            <person name="Alvarado L."/>
            <person name="Berlin A.M."/>
            <person name="Chapman S.B."/>
            <person name="Gainer-Dewar J."/>
            <person name="Goldberg J."/>
            <person name="Gnerre S."/>
            <person name="Griggs A."/>
            <person name="Gujja S."/>
            <person name="Hansen M."/>
            <person name="Howarth C."/>
            <person name="Imamovic A."/>
            <person name="Larimer J."/>
            <person name="McCowan C."/>
            <person name="Murphy C."/>
            <person name="Pearson M."/>
            <person name="Poon T."/>
            <person name="Priest M."/>
            <person name="Roberts A."/>
            <person name="Saif S."/>
            <person name="Shea T."/>
            <person name="Sykes S."/>
            <person name="Wortman J."/>
            <person name="Nusbaum C."/>
            <person name="Birren B."/>
        </authorList>
    </citation>
    <scope>NUCLEOTIDE SEQUENCE [LARGE SCALE GENOMIC DNA]</scope>
    <source>
        <strain evidence="3">UMEA 3162-1</strain>
    </source>
</reference>
<dbReference type="Proteomes" id="UP000016035">
    <property type="component" value="Unassembled WGS sequence"/>
</dbReference>
<name>A0A0E2L179_ECOU3</name>
<evidence type="ECO:0000313" key="2">
    <source>
        <dbReference type="EMBL" id="EQX25481.1"/>
    </source>
</evidence>
<dbReference type="EMBL" id="AWBU01000022">
    <property type="protein sequence ID" value="EQX25481.1"/>
    <property type="molecule type" value="Genomic_DNA"/>
</dbReference>
<keyword evidence="1" id="KW-0472">Membrane</keyword>
<dbReference type="HOGENOM" id="CLU_1452346_0_0_6"/>